<dbReference type="AlphaFoldDB" id="A0A841KMY0"/>
<dbReference type="Proteomes" id="UP000579281">
    <property type="component" value="Unassembled WGS sequence"/>
</dbReference>
<name>A0A841KMY0_9FIRM</name>
<dbReference type="RefSeq" id="WP_279288953.1">
    <property type="nucleotide sequence ID" value="NZ_JACHEN010000003.1"/>
</dbReference>
<evidence type="ECO:0000313" key="1">
    <source>
        <dbReference type="EMBL" id="MBB6214753.1"/>
    </source>
</evidence>
<protein>
    <submittedName>
        <fullName evidence="1">Uncharacterized protein</fullName>
    </submittedName>
</protein>
<proteinExistence type="predicted"/>
<dbReference type="EMBL" id="JACHEN010000003">
    <property type="protein sequence ID" value="MBB6214753.1"/>
    <property type="molecule type" value="Genomic_DNA"/>
</dbReference>
<comment type="caution">
    <text evidence="1">The sequence shown here is derived from an EMBL/GenBank/DDBJ whole genome shotgun (WGS) entry which is preliminary data.</text>
</comment>
<gene>
    <name evidence="1" type="ORF">HNQ80_000836</name>
</gene>
<reference evidence="1 2" key="1">
    <citation type="submission" date="2020-08" db="EMBL/GenBank/DDBJ databases">
        <title>Genomic Encyclopedia of Type Strains, Phase IV (KMG-IV): sequencing the most valuable type-strain genomes for metagenomic binning, comparative biology and taxonomic classification.</title>
        <authorList>
            <person name="Goeker M."/>
        </authorList>
    </citation>
    <scope>NUCLEOTIDE SEQUENCE [LARGE SCALE GENOMIC DNA]</scope>
    <source>
        <strain evidence="1 2">DSM 103526</strain>
    </source>
</reference>
<organism evidence="1 2">
    <name type="scientific">Anaerosolibacter carboniphilus</name>
    <dbReference type="NCBI Taxonomy" id="1417629"/>
    <lineage>
        <taxon>Bacteria</taxon>
        <taxon>Bacillati</taxon>
        <taxon>Bacillota</taxon>
        <taxon>Clostridia</taxon>
        <taxon>Peptostreptococcales</taxon>
        <taxon>Thermotaleaceae</taxon>
        <taxon>Anaerosolibacter</taxon>
    </lineage>
</organism>
<keyword evidence="2" id="KW-1185">Reference proteome</keyword>
<accession>A0A841KMY0</accession>
<evidence type="ECO:0000313" key="2">
    <source>
        <dbReference type="Proteomes" id="UP000579281"/>
    </source>
</evidence>
<sequence>MSIQLAMWLYEKFQLISIVENGRFKDFDKEKDQPTAASVQRSAC</sequence>